<dbReference type="PROSITE" id="PS51257">
    <property type="entry name" value="PROKAR_LIPOPROTEIN"/>
    <property type="match status" value="1"/>
</dbReference>
<dbReference type="SUPFAM" id="SSF63825">
    <property type="entry name" value="YWTD domain"/>
    <property type="match status" value="1"/>
</dbReference>
<dbReference type="OrthoDB" id="834772at2"/>
<keyword evidence="3" id="KW-1185">Reference proteome</keyword>
<reference evidence="2 3" key="1">
    <citation type="submission" date="2018-01" db="EMBL/GenBank/DDBJ databases">
        <title>The draft genome of Hanstruepera neustonica JCM19743.</title>
        <authorList>
            <person name="He R.-H."/>
            <person name="Du Z.-J."/>
        </authorList>
    </citation>
    <scope>NUCLEOTIDE SEQUENCE [LARGE SCALE GENOMIC DNA]</scope>
    <source>
        <strain evidence="2 3">JCM19743</strain>
    </source>
</reference>
<organism evidence="2 3">
    <name type="scientific">Hanstruepera neustonica</name>
    <dbReference type="NCBI Taxonomy" id="1445657"/>
    <lineage>
        <taxon>Bacteria</taxon>
        <taxon>Pseudomonadati</taxon>
        <taxon>Bacteroidota</taxon>
        <taxon>Flavobacteriia</taxon>
        <taxon>Flavobacteriales</taxon>
        <taxon>Flavobacteriaceae</taxon>
        <taxon>Hanstruepera</taxon>
    </lineage>
</organism>
<accession>A0A2K1DZA2</accession>
<proteinExistence type="predicted"/>
<sequence length="334" mass="35866">MKKVSLLACAIMLCFATGCETESIDATNQPSNISSLKKASKTGSSVYVSSNTSGMLGIFNIENGSSKMIGLPYADADGVVYDGSRDAIYHVNRSDSRLVAISNISNAMTGDMVMPTAMGPTSFTNGREATYYNNKVVVVDDVTPGRLSSYHVNTRQISDFRNYDVGFEVWGIQSTGKDLWAIEDVSNVLAYFENFHNAPSGDLPATSEVAIEGLVRTHGLNYDESSDIMVLTDIGSAGSPDDGALVVITDFKNKFMQAGDGGTISLSDQIRIAGDLTQLGNPVDVVVRAQEGAIYVAERAQQKFLVFDIPMDNCNCEPTHSYDFPGASALTTDF</sequence>
<feature type="signal peptide" evidence="1">
    <location>
        <begin position="1"/>
        <end position="18"/>
    </location>
</feature>
<dbReference type="RefSeq" id="WP_103051880.1">
    <property type="nucleotide sequence ID" value="NZ_POWF01000003.1"/>
</dbReference>
<dbReference type="EMBL" id="POWF01000003">
    <property type="protein sequence ID" value="PNQ73356.1"/>
    <property type="molecule type" value="Genomic_DNA"/>
</dbReference>
<keyword evidence="1" id="KW-0732">Signal</keyword>
<name>A0A2K1DZA2_9FLAO</name>
<evidence type="ECO:0000313" key="3">
    <source>
        <dbReference type="Proteomes" id="UP000236641"/>
    </source>
</evidence>
<dbReference type="Proteomes" id="UP000236641">
    <property type="component" value="Unassembled WGS sequence"/>
</dbReference>
<gene>
    <name evidence="2" type="ORF">C1T31_07505</name>
</gene>
<protein>
    <submittedName>
        <fullName evidence="2">Uncharacterized protein</fullName>
    </submittedName>
</protein>
<evidence type="ECO:0000313" key="2">
    <source>
        <dbReference type="EMBL" id="PNQ73356.1"/>
    </source>
</evidence>
<evidence type="ECO:0000256" key="1">
    <source>
        <dbReference type="SAM" id="SignalP"/>
    </source>
</evidence>
<feature type="chain" id="PRO_5014464049" evidence="1">
    <location>
        <begin position="19"/>
        <end position="334"/>
    </location>
</feature>
<dbReference type="AlphaFoldDB" id="A0A2K1DZA2"/>
<comment type="caution">
    <text evidence="2">The sequence shown here is derived from an EMBL/GenBank/DDBJ whole genome shotgun (WGS) entry which is preliminary data.</text>
</comment>